<dbReference type="HOGENOM" id="CLU_141298_0_0_1"/>
<name>D8S8D6_SELML</name>
<evidence type="ECO:0000313" key="2">
    <source>
        <dbReference type="EMBL" id="EFJ19396.1"/>
    </source>
</evidence>
<evidence type="ECO:0000313" key="3">
    <source>
        <dbReference type="Proteomes" id="UP000001514"/>
    </source>
</evidence>
<organism evidence="3">
    <name type="scientific">Selaginella moellendorffii</name>
    <name type="common">Spikemoss</name>
    <dbReference type="NCBI Taxonomy" id="88036"/>
    <lineage>
        <taxon>Eukaryota</taxon>
        <taxon>Viridiplantae</taxon>
        <taxon>Streptophyta</taxon>
        <taxon>Embryophyta</taxon>
        <taxon>Tracheophyta</taxon>
        <taxon>Lycopodiopsida</taxon>
        <taxon>Selaginellales</taxon>
        <taxon>Selaginellaceae</taxon>
        <taxon>Selaginella</taxon>
    </lineage>
</organism>
<feature type="compositionally biased region" description="Basic and acidic residues" evidence="1">
    <location>
        <begin position="29"/>
        <end position="45"/>
    </location>
</feature>
<accession>D8S8D6</accession>
<reference evidence="2 3" key="1">
    <citation type="journal article" date="2011" name="Science">
        <title>The Selaginella genome identifies genetic changes associated with the evolution of vascular plants.</title>
        <authorList>
            <person name="Banks J.A."/>
            <person name="Nishiyama T."/>
            <person name="Hasebe M."/>
            <person name="Bowman J.L."/>
            <person name="Gribskov M."/>
            <person name="dePamphilis C."/>
            <person name="Albert V.A."/>
            <person name="Aono N."/>
            <person name="Aoyama T."/>
            <person name="Ambrose B.A."/>
            <person name="Ashton N.W."/>
            <person name="Axtell M.J."/>
            <person name="Barker E."/>
            <person name="Barker M.S."/>
            <person name="Bennetzen J.L."/>
            <person name="Bonawitz N.D."/>
            <person name="Chapple C."/>
            <person name="Cheng C."/>
            <person name="Correa L.G."/>
            <person name="Dacre M."/>
            <person name="DeBarry J."/>
            <person name="Dreyer I."/>
            <person name="Elias M."/>
            <person name="Engstrom E.M."/>
            <person name="Estelle M."/>
            <person name="Feng L."/>
            <person name="Finet C."/>
            <person name="Floyd S.K."/>
            <person name="Frommer W.B."/>
            <person name="Fujita T."/>
            <person name="Gramzow L."/>
            <person name="Gutensohn M."/>
            <person name="Harholt J."/>
            <person name="Hattori M."/>
            <person name="Heyl A."/>
            <person name="Hirai T."/>
            <person name="Hiwatashi Y."/>
            <person name="Ishikawa M."/>
            <person name="Iwata M."/>
            <person name="Karol K.G."/>
            <person name="Koehler B."/>
            <person name="Kolukisaoglu U."/>
            <person name="Kubo M."/>
            <person name="Kurata T."/>
            <person name="Lalonde S."/>
            <person name="Li K."/>
            <person name="Li Y."/>
            <person name="Litt A."/>
            <person name="Lyons E."/>
            <person name="Manning G."/>
            <person name="Maruyama T."/>
            <person name="Michael T.P."/>
            <person name="Mikami K."/>
            <person name="Miyazaki S."/>
            <person name="Morinaga S."/>
            <person name="Murata T."/>
            <person name="Mueller-Roeber B."/>
            <person name="Nelson D.R."/>
            <person name="Obara M."/>
            <person name="Oguri Y."/>
            <person name="Olmstead R.G."/>
            <person name="Onodera N."/>
            <person name="Petersen B.L."/>
            <person name="Pils B."/>
            <person name="Prigge M."/>
            <person name="Rensing S.A."/>
            <person name="Riano-Pachon D.M."/>
            <person name="Roberts A.W."/>
            <person name="Sato Y."/>
            <person name="Scheller H.V."/>
            <person name="Schulz B."/>
            <person name="Schulz C."/>
            <person name="Shakirov E.V."/>
            <person name="Shibagaki N."/>
            <person name="Shinohara N."/>
            <person name="Shippen D.E."/>
            <person name="Soerensen I."/>
            <person name="Sotooka R."/>
            <person name="Sugimoto N."/>
            <person name="Sugita M."/>
            <person name="Sumikawa N."/>
            <person name="Tanurdzic M."/>
            <person name="Theissen G."/>
            <person name="Ulvskov P."/>
            <person name="Wakazuki S."/>
            <person name="Weng J.K."/>
            <person name="Willats W.W."/>
            <person name="Wipf D."/>
            <person name="Wolf P.G."/>
            <person name="Yang L."/>
            <person name="Zimmer A.D."/>
            <person name="Zhu Q."/>
            <person name="Mitros T."/>
            <person name="Hellsten U."/>
            <person name="Loque D."/>
            <person name="Otillar R."/>
            <person name="Salamov A."/>
            <person name="Schmutz J."/>
            <person name="Shapiro H."/>
            <person name="Lindquist E."/>
            <person name="Lucas S."/>
            <person name="Rokhsar D."/>
            <person name="Grigoriev I.V."/>
        </authorList>
    </citation>
    <scope>NUCLEOTIDE SEQUENCE [LARGE SCALE GENOMIC DNA]</scope>
</reference>
<proteinExistence type="predicted"/>
<feature type="compositionally biased region" description="Basic and acidic residues" evidence="1">
    <location>
        <begin position="1"/>
        <end position="11"/>
    </location>
</feature>
<dbReference type="Gramene" id="EFJ19396">
    <property type="protein sequence ID" value="EFJ19396"/>
    <property type="gene ID" value="SELMODRAFT_419268"/>
</dbReference>
<sequence>MNLHASAEKWREKKGRVRIHQSTPEDESMIEKRDKRETLDQEKELERGSALGCGGGFAFYTGNSKIIHSCMSGETIGREGERSRWHYRTSDSSETIASTREYSLMVLLISKHYHMNHTGKWLPLVKVSSFYTRSKNVCNYRMNHTSDSSETILVNLGL</sequence>
<protein>
    <submittedName>
        <fullName evidence="2">Uncharacterized protein</fullName>
    </submittedName>
</protein>
<feature type="region of interest" description="Disordered" evidence="1">
    <location>
        <begin position="1"/>
        <end position="45"/>
    </location>
</feature>
<keyword evidence="3" id="KW-1185">Reference proteome</keyword>
<dbReference type="AlphaFoldDB" id="D8S8D6"/>
<evidence type="ECO:0000256" key="1">
    <source>
        <dbReference type="SAM" id="MobiDB-lite"/>
    </source>
</evidence>
<dbReference type="InParanoid" id="D8S8D6"/>
<gene>
    <name evidence="2" type="ORF">SELMODRAFT_419268</name>
</gene>
<dbReference type="EMBL" id="GL377606">
    <property type="protein sequence ID" value="EFJ19396.1"/>
    <property type="molecule type" value="Genomic_DNA"/>
</dbReference>
<dbReference type="KEGG" id="smo:SELMODRAFT_419268"/>
<dbReference type="Proteomes" id="UP000001514">
    <property type="component" value="Unassembled WGS sequence"/>
</dbReference>